<evidence type="ECO:0000313" key="2">
    <source>
        <dbReference type="Proteomes" id="UP001214301"/>
    </source>
</evidence>
<dbReference type="EMBL" id="CP116669">
    <property type="protein sequence ID" value="WCH98863.1"/>
    <property type="molecule type" value="Genomic_DNA"/>
</dbReference>
<name>A0ABY7R527_9PSED</name>
<accession>A0ABY7R527</accession>
<protein>
    <submittedName>
        <fullName evidence="1">Uncharacterized protein</fullName>
    </submittedName>
</protein>
<gene>
    <name evidence="1" type="ORF">PMC74_19055</name>
</gene>
<sequence>MIRSTFTAELHSQFGRIGVVDTPYWAYPPFAANQDGWLCTDDERGDSVSFKPLTFKFTFIEETANRLIYRINSTADAKFNNARLEQNSNGWLGMYGYGLTHELTSGLNPSVLLNKAPFFQDQWKIELLDKWDGNLTGAEDVEFYLRDKDGHRVSQVLSVYKDRFETLRHWFLHAGTKDGTILKFHLHAIKVL</sequence>
<dbReference type="GeneID" id="301036280"/>
<dbReference type="RefSeq" id="WP_033699533.1">
    <property type="nucleotide sequence ID" value="NZ_CP116669.1"/>
</dbReference>
<keyword evidence="2" id="KW-1185">Reference proteome</keyword>
<evidence type="ECO:0000313" key="1">
    <source>
        <dbReference type="EMBL" id="WCH98863.1"/>
    </source>
</evidence>
<dbReference type="Proteomes" id="UP001214301">
    <property type="component" value="Chromosome"/>
</dbReference>
<proteinExistence type="predicted"/>
<reference evidence="1 2" key="1">
    <citation type="journal article" date="2020" name="Front. Microbiol.">
        <title>Toward Biorecycling: Isolation of a Soil Bacterium That Grows on a Polyurethane Oligomer and Monomer.</title>
        <authorList>
            <person name="Espinosa M.J.C."/>
            <person name="Blanco A.C."/>
            <person name="Schmidgall T."/>
            <person name="Atanasoff-Kardjalieff A.K."/>
            <person name="Kappelmeyer U."/>
            <person name="Tischler D."/>
            <person name="Pieper D.H."/>
            <person name="Heipieper H.J."/>
            <person name="Eberlein C."/>
        </authorList>
    </citation>
    <scope>NUCLEOTIDE SEQUENCE [LARGE SCALE GENOMIC DNA]</scope>
    <source>
        <strain evidence="1 2">TDA1</strain>
    </source>
</reference>
<organism evidence="1 2">
    <name type="scientific">Pseudomonas capeferrum</name>
    <dbReference type="NCBI Taxonomy" id="1495066"/>
    <lineage>
        <taxon>Bacteria</taxon>
        <taxon>Pseudomonadati</taxon>
        <taxon>Pseudomonadota</taxon>
        <taxon>Gammaproteobacteria</taxon>
        <taxon>Pseudomonadales</taxon>
        <taxon>Pseudomonadaceae</taxon>
        <taxon>Pseudomonas</taxon>
    </lineage>
</organism>